<dbReference type="EMBL" id="CAJNOO010011774">
    <property type="protein sequence ID" value="CAF1504810.1"/>
    <property type="molecule type" value="Genomic_DNA"/>
</dbReference>
<proteinExistence type="predicted"/>
<protein>
    <submittedName>
        <fullName evidence="1">Uncharacterized protein</fullName>
    </submittedName>
</protein>
<evidence type="ECO:0000313" key="2">
    <source>
        <dbReference type="Proteomes" id="UP000663882"/>
    </source>
</evidence>
<name>A0A815TJV5_9BILA</name>
<dbReference type="Proteomes" id="UP000663882">
    <property type="component" value="Unassembled WGS sequence"/>
</dbReference>
<evidence type="ECO:0000313" key="1">
    <source>
        <dbReference type="EMBL" id="CAF1504810.1"/>
    </source>
</evidence>
<accession>A0A815TJV5</accession>
<gene>
    <name evidence="1" type="ORF">RFH988_LOCUS38886</name>
</gene>
<feature type="non-terminal residue" evidence="1">
    <location>
        <position position="1"/>
    </location>
</feature>
<comment type="caution">
    <text evidence="1">The sequence shown here is derived from an EMBL/GenBank/DDBJ whole genome shotgun (WGS) entry which is preliminary data.</text>
</comment>
<organism evidence="1 2">
    <name type="scientific">Rotaria sordida</name>
    <dbReference type="NCBI Taxonomy" id="392033"/>
    <lineage>
        <taxon>Eukaryota</taxon>
        <taxon>Metazoa</taxon>
        <taxon>Spiralia</taxon>
        <taxon>Gnathifera</taxon>
        <taxon>Rotifera</taxon>
        <taxon>Eurotatoria</taxon>
        <taxon>Bdelloidea</taxon>
        <taxon>Philodinida</taxon>
        <taxon>Philodinidae</taxon>
        <taxon>Rotaria</taxon>
    </lineage>
</organism>
<reference evidence="1" key="1">
    <citation type="submission" date="2021-02" db="EMBL/GenBank/DDBJ databases">
        <authorList>
            <person name="Nowell W R."/>
        </authorList>
    </citation>
    <scope>NUCLEOTIDE SEQUENCE</scope>
</reference>
<sequence length="46" mass="5368">MIRGIFEHYYRIFEELPAPPPSDLIPLTSHQVPSITTYTNDNIENH</sequence>
<dbReference type="OrthoDB" id="10211795at2759"/>
<dbReference type="AlphaFoldDB" id="A0A815TJV5"/>